<evidence type="ECO:0000259" key="4">
    <source>
        <dbReference type="PROSITE" id="PS50995"/>
    </source>
</evidence>
<dbReference type="GO" id="GO:0006950">
    <property type="term" value="P:response to stress"/>
    <property type="evidence" value="ECO:0007669"/>
    <property type="project" value="TreeGrafter"/>
</dbReference>
<evidence type="ECO:0000256" key="2">
    <source>
        <dbReference type="ARBA" id="ARBA00023125"/>
    </source>
</evidence>
<dbReference type="InterPro" id="IPR000835">
    <property type="entry name" value="HTH_MarR-typ"/>
</dbReference>
<reference evidence="5 6" key="1">
    <citation type="submission" date="2019-06" db="EMBL/GenBank/DDBJ databases">
        <title>Whole genome shotgun sequence of Vibrio inusitatus NBRC 102082.</title>
        <authorList>
            <person name="Hosoyama A."/>
            <person name="Uohara A."/>
            <person name="Ohji S."/>
            <person name="Ichikawa N."/>
        </authorList>
    </citation>
    <scope>NUCLEOTIDE SEQUENCE [LARGE SCALE GENOMIC DNA]</scope>
    <source>
        <strain evidence="5 6">NBRC 102082</strain>
    </source>
</reference>
<dbReference type="OrthoDB" id="5869263at2"/>
<dbReference type="AlphaFoldDB" id="A0A4Y3HSV2"/>
<dbReference type="Proteomes" id="UP000318717">
    <property type="component" value="Unassembled WGS sequence"/>
</dbReference>
<dbReference type="PROSITE" id="PS01117">
    <property type="entry name" value="HTH_MARR_1"/>
    <property type="match status" value="1"/>
</dbReference>
<sequence>MPTDTIFAKDLRRMSVLENSPLFLMTVLTRLHRNLVHGRLRVHADITLEMLLAMYIIFENQPIKQQSVADYLMYDRSTAKRTVDNMVKRGWVKTMKDDNNQKTKLLALTDSGEEIRQVCSKVVIETRTEFMGCLTEEENKELTRLCTKALLAHHK</sequence>
<evidence type="ECO:0000313" key="5">
    <source>
        <dbReference type="EMBL" id="GEA50166.1"/>
    </source>
</evidence>
<protein>
    <recommendedName>
        <fullName evidence="4">HTH marR-type domain-containing protein</fullName>
    </recommendedName>
</protein>
<dbReference type="PANTHER" id="PTHR33164">
    <property type="entry name" value="TRANSCRIPTIONAL REGULATOR, MARR FAMILY"/>
    <property type="match status" value="1"/>
</dbReference>
<keyword evidence="3" id="KW-0804">Transcription</keyword>
<dbReference type="EMBL" id="BJLF01000003">
    <property type="protein sequence ID" value="GEA50166.1"/>
    <property type="molecule type" value="Genomic_DNA"/>
</dbReference>
<dbReference type="Pfam" id="PF01047">
    <property type="entry name" value="MarR"/>
    <property type="match status" value="1"/>
</dbReference>
<keyword evidence="1" id="KW-0805">Transcription regulation</keyword>
<feature type="domain" description="HTH marR-type" evidence="4">
    <location>
        <begin position="21"/>
        <end position="151"/>
    </location>
</feature>
<comment type="caution">
    <text evidence="5">The sequence shown here is derived from an EMBL/GenBank/DDBJ whole genome shotgun (WGS) entry which is preliminary data.</text>
</comment>
<dbReference type="Gene3D" id="1.10.10.10">
    <property type="entry name" value="Winged helix-like DNA-binding domain superfamily/Winged helix DNA-binding domain"/>
    <property type="match status" value="1"/>
</dbReference>
<dbReference type="InterPro" id="IPR036390">
    <property type="entry name" value="WH_DNA-bd_sf"/>
</dbReference>
<name>A0A4Y3HSV2_9VIBR</name>
<evidence type="ECO:0000313" key="6">
    <source>
        <dbReference type="Proteomes" id="UP000318717"/>
    </source>
</evidence>
<dbReference type="SUPFAM" id="SSF46785">
    <property type="entry name" value="Winged helix' DNA-binding domain"/>
    <property type="match status" value="1"/>
</dbReference>
<keyword evidence="2" id="KW-0238">DNA-binding</keyword>
<dbReference type="RefSeq" id="WP_141344551.1">
    <property type="nucleotide sequence ID" value="NZ_BJLF01000003.1"/>
</dbReference>
<dbReference type="GO" id="GO:0003677">
    <property type="term" value="F:DNA binding"/>
    <property type="evidence" value="ECO:0007669"/>
    <property type="project" value="UniProtKB-KW"/>
</dbReference>
<evidence type="ECO:0000256" key="1">
    <source>
        <dbReference type="ARBA" id="ARBA00023015"/>
    </source>
</evidence>
<dbReference type="PRINTS" id="PR00598">
    <property type="entry name" value="HTHMARR"/>
</dbReference>
<dbReference type="PROSITE" id="PS50995">
    <property type="entry name" value="HTH_MARR_2"/>
    <property type="match status" value="1"/>
</dbReference>
<dbReference type="SMART" id="SM00347">
    <property type="entry name" value="HTH_MARR"/>
    <property type="match status" value="1"/>
</dbReference>
<organism evidence="5 6">
    <name type="scientific">Vibrio inusitatus NBRC 102082</name>
    <dbReference type="NCBI Taxonomy" id="1219070"/>
    <lineage>
        <taxon>Bacteria</taxon>
        <taxon>Pseudomonadati</taxon>
        <taxon>Pseudomonadota</taxon>
        <taxon>Gammaproteobacteria</taxon>
        <taxon>Vibrionales</taxon>
        <taxon>Vibrionaceae</taxon>
        <taxon>Vibrio</taxon>
    </lineage>
</organism>
<dbReference type="GO" id="GO:0003700">
    <property type="term" value="F:DNA-binding transcription factor activity"/>
    <property type="evidence" value="ECO:0007669"/>
    <property type="project" value="InterPro"/>
</dbReference>
<dbReference type="InterPro" id="IPR036388">
    <property type="entry name" value="WH-like_DNA-bd_sf"/>
</dbReference>
<accession>A0A4Y3HSV2</accession>
<gene>
    <name evidence="5" type="ORF">VIN01S_09700</name>
</gene>
<keyword evidence="6" id="KW-1185">Reference proteome</keyword>
<proteinExistence type="predicted"/>
<dbReference type="InterPro" id="IPR023187">
    <property type="entry name" value="Tscrpt_reg_MarR-type_CS"/>
</dbReference>
<dbReference type="InterPro" id="IPR039422">
    <property type="entry name" value="MarR/SlyA-like"/>
</dbReference>
<dbReference type="PANTHER" id="PTHR33164:SF43">
    <property type="entry name" value="HTH-TYPE TRANSCRIPTIONAL REPRESSOR YETL"/>
    <property type="match status" value="1"/>
</dbReference>
<evidence type="ECO:0000256" key="3">
    <source>
        <dbReference type="ARBA" id="ARBA00023163"/>
    </source>
</evidence>